<gene>
    <name evidence="3" type="ORF">BN946_scf184943.g76</name>
</gene>
<feature type="compositionally biased region" description="Polar residues" evidence="1">
    <location>
        <begin position="70"/>
        <end position="79"/>
    </location>
</feature>
<organism evidence="3 4">
    <name type="scientific">Pycnoporus cinnabarinus</name>
    <name type="common">Cinnabar-red polypore</name>
    <name type="synonym">Trametes cinnabarina</name>
    <dbReference type="NCBI Taxonomy" id="5643"/>
    <lineage>
        <taxon>Eukaryota</taxon>
        <taxon>Fungi</taxon>
        <taxon>Dikarya</taxon>
        <taxon>Basidiomycota</taxon>
        <taxon>Agaricomycotina</taxon>
        <taxon>Agaricomycetes</taxon>
        <taxon>Polyporales</taxon>
        <taxon>Polyporaceae</taxon>
        <taxon>Trametes</taxon>
    </lineage>
</organism>
<evidence type="ECO:0000256" key="1">
    <source>
        <dbReference type="SAM" id="MobiDB-lite"/>
    </source>
</evidence>
<dbReference type="OrthoDB" id="2131339at2759"/>
<feature type="domain" description="Hypervirulence associated protein TUDOR" evidence="2">
    <location>
        <begin position="46"/>
        <end position="107"/>
    </location>
</feature>
<evidence type="ECO:0000313" key="4">
    <source>
        <dbReference type="Proteomes" id="UP000029665"/>
    </source>
</evidence>
<comment type="caution">
    <text evidence="3">The sequence shown here is derived from an EMBL/GenBank/DDBJ whole genome shotgun (WGS) entry which is preliminary data.</text>
</comment>
<evidence type="ECO:0000259" key="2">
    <source>
        <dbReference type="Pfam" id="PF11160"/>
    </source>
</evidence>
<accession>A0A060SCT6</accession>
<dbReference type="InterPro" id="IPR021331">
    <property type="entry name" value="Hva1_TUDOR"/>
</dbReference>
<dbReference type="EMBL" id="CCBP010000109">
    <property type="protein sequence ID" value="CDO72041.1"/>
    <property type="molecule type" value="Genomic_DNA"/>
</dbReference>
<evidence type="ECO:0000313" key="3">
    <source>
        <dbReference type="EMBL" id="CDO72041.1"/>
    </source>
</evidence>
<name>A0A060SCT6_PYCCI</name>
<reference evidence="3" key="1">
    <citation type="submission" date="2014-01" db="EMBL/GenBank/DDBJ databases">
        <title>The genome of the white-rot fungus Pycnoporus cinnabarinus: a basidiomycete model with a versatile arsenal for lignocellulosic biomass breakdown.</title>
        <authorList>
            <person name="Levasseur A."/>
            <person name="Lomascolo A."/>
            <person name="Ruiz-Duenas F.J."/>
            <person name="Uzan E."/>
            <person name="Piumi F."/>
            <person name="Kues U."/>
            <person name="Ram A.F.J."/>
            <person name="Murat C."/>
            <person name="Haon M."/>
            <person name="Benoit I."/>
            <person name="Arfi Y."/>
            <person name="Chevret D."/>
            <person name="Drula E."/>
            <person name="Kwon M.J."/>
            <person name="Gouret P."/>
            <person name="Lesage-Meessen L."/>
            <person name="Lombard V."/>
            <person name="Mariette J."/>
            <person name="Noirot C."/>
            <person name="Park J."/>
            <person name="Patyshakuliyeva A."/>
            <person name="Wieneger R.A.B."/>
            <person name="Wosten H.A.B."/>
            <person name="Martin F."/>
            <person name="Coutinho P.M."/>
            <person name="de Vries R."/>
            <person name="Martinez A.T."/>
            <person name="Klopp C."/>
            <person name="Pontarotti P."/>
            <person name="Henrissat B."/>
            <person name="Record E."/>
        </authorList>
    </citation>
    <scope>NUCLEOTIDE SEQUENCE [LARGE SCALE GENOMIC DNA]</scope>
    <source>
        <strain evidence="3">BRFM137</strain>
    </source>
</reference>
<keyword evidence="4" id="KW-1185">Reference proteome</keyword>
<protein>
    <recommendedName>
        <fullName evidence="2">Hypervirulence associated protein TUDOR domain-containing protein</fullName>
    </recommendedName>
</protein>
<dbReference type="HOGENOM" id="CLU_2085998_0_0_1"/>
<sequence length="117" mass="12850">MLSTLSPMGHKTRRTAQTHPSAPGNDDVEVTYNRRGWQTNWKRDSTWRWGGGTAEGEVAEIVEEGKAEVTSNKGNTITRNAKPGDPAVKIARDGRPKNDVVKLAHELNEVKDSQSVA</sequence>
<feature type="region of interest" description="Disordered" evidence="1">
    <location>
        <begin position="69"/>
        <end position="92"/>
    </location>
</feature>
<dbReference type="AlphaFoldDB" id="A0A060SCT6"/>
<dbReference type="Proteomes" id="UP000029665">
    <property type="component" value="Unassembled WGS sequence"/>
</dbReference>
<proteinExistence type="predicted"/>
<dbReference type="STRING" id="5643.A0A060SCT6"/>
<dbReference type="Pfam" id="PF11160">
    <property type="entry name" value="Hva1_TUDOR"/>
    <property type="match status" value="1"/>
</dbReference>
<feature type="region of interest" description="Disordered" evidence="1">
    <location>
        <begin position="1"/>
        <end position="29"/>
    </location>
</feature>